<dbReference type="InterPro" id="IPR001451">
    <property type="entry name" value="Hexapep"/>
</dbReference>
<dbReference type="GO" id="GO:0016746">
    <property type="term" value="F:acyltransferase activity"/>
    <property type="evidence" value="ECO:0007669"/>
    <property type="project" value="UniProtKB-KW"/>
</dbReference>
<dbReference type="Gene3D" id="2.160.10.10">
    <property type="entry name" value="Hexapeptide repeat proteins"/>
    <property type="match status" value="1"/>
</dbReference>
<sequence>MAELQLEVQGEYHDIQISPEAQLNGSSIKVRNNGGPCSVHVGAGVKGKWSISVSGGASVVIGEGSTCESAMIVAHGGDITIGKDCMFSFSVEMRATDTHAIYDIDSGNRINPDKPIVIGDHVWLGKQVMIMKGANIGSGSVVGARAVVSGQVPPLSVSAGIPARVLRTNVVWTRRIGKGQLDADPAALGIVEAVRSASA</sequence>
<proteinExistence type="predicted"/>
<name>A0ABS5TET9_9ACTN</name>
<dbReference type="PANTHER" id="PTHR23416:SF78">
    <property type="entry name" value="LIPOPOLYSACCHARIDE BIOSYNTHESIS O-ACETYL TRANSFERASE WBBJ-RELATED"/>
    <property type="match status" value="1"/>
</dbReference>
<dbReference type="InterPro" id="IPR051159">
    <property type="entry name" value="Hexapeptide_acetyltransf"/>
</dbReference>
<evidence type="ECO:0000313" key="3">
    <source>
        <dbReference type="EMBL" id="MBT0769570.1"/>
    </source>
</evidence>
<reference evidence="3 4" key="1">
    <citation type="submission" date="2021-05" db="EMBL/GenBank/DDBJ databases">
        <title>Kineosporia and Streptomyces sp. nov. two new marine actinobacteria isolated from Coral.</title>
        <authorList>
            <person name="Buangrab K."/>
            <person name="Sutthacheep M."/>
            <person name="Yeemin T."/>
            <person name="Harunari E."/>
            <person name="Igarashi Y."/>
            <person name="Kanchanasin P."/>
            <person name="Tanasupawat S."/>
            <person name="Phongsopitanun W."/>
        </authorList>
    </citation>
    <scope>NUCLEOTIDE SEQUENCE [LARGE SCALE GENOMIC DNA]</scope>
    <source>
        <strain evidence="3 4">J2-2</strain>
    </source>
</reference>
<dbReference type="Proteomes" id="UP001197247">
    <property type="component" value="Unassembled WGS sequence"/>
</dbReference>
<protein>
    <submittedName>
        <fullName evidence="3">Acyltransferase</fullName>
    </submittedName>
</protein>
<dbReference type="SUPFAM" id="SSF51161">
    <property type="entry name" value="Trimeric LpxA-like enzymes"/>
    <property type="match status" value="1"/>
</dbReference>
<accession>A0ABS5TET9</accession>
<organism evidence="3 4">
    <name type="scientific">Kineosporia corallincola</name>
    <dbReference type="NCBI Taxonomy" id="2835133"/>
    <lineage>
        <taxon>Bacteria</taxon>
        <taxon>Bacillati</taxon>
        <taxon>Actinomycetota</taxon>
        <taxon>Actinomycetes</taxon>
        <taxon>Kineosporiales</taxon>
        <taxon>Kineosporiaceae</taxon>
        <taxon>Kineosporia</taxon>
    </lineage>
</organism>
<dbReference type="Pfam" id="PF00132">
    <property type="entry name" value="Hexapep"/>
    <property type="match status" value="1"/>
</dbReference>
<evidence type="ECO:0000313" key="4">
    <source>
        <dbReference type="Proteomes" id="UP001197247"/>
    </source>
</evidence>
<gene>
    <name evidence="3" type="ORF">KIH74_11600</name>
</gene>
<dbReference type="RefSeq" id="WP_214155870.1">
    <property type="nucleotide sequence ID" value="NZ_JAHBAY010000004.1"/>
</dbReference>
<dbReference type="CDD" id="cd04647">
    <property type="entry name" value="LbH_MAT_like"/>
    <property type="match status" value="1"/>
</dbReference>
<keyword evidence="2" id="KW-0677">Repeat</keyword>
<keyword evidence="1" id="KW-0808">Transferase</keyword>
<dbReference type="InterPro" id="IPR018357">
    <property type="entry name" value="Hexapep_transf_CS"/>
</dbReference>
<dbReference type="PANTHER" id="PTHR23416">
    <property type="entry name" value="SIALIC ACID SYNTHASE-RELATED"/>
    <property type="match status" value="1"/>
</dbReference>
<dbReference type="PROSITE" id="PS00101">
    <property type="entry name" value="HEXAPEP_TRANSFERASES"/>
    <property type="match status" value="1"/>
</dbReference>
<dbReference type="InterPro" id="IPR011004">
    <property type="entry name" value="Trimer_LpxA-like_sf"/>
</dbReference>
<evidence type="ECO:0000256" key="2">
    <source>
        <dbReference type="ARBA" id="ARBA00022737"/>
    </source>
</evidence>
<keyword evidence="3" id="KW-0012">Acyltransferase</keyword>
<dbReference type="EMBL" id="JAHBAY010000004">
    <property type="protein sequence ID" value="MBT0769570.1"/>
    <property type="molecule type" value="Genomic_DNA"/>
</dbReference>
<comment type="caution">
    <text evidence="3">The sequence shown here is derived from an EMBL/GenBank/DDBJ whole genome shotgun (WGS) entry which is preliminary data.</text>
</comment>
<keyword evidence="4" id="KW-1185">Reference proteome</keyword>
<evidence type="ECO:0000256" key="1">
    <source>
        <dbReference type="ARBA" id="ARBA00022679"/>
    </source>
</evidence>